<reference evidence="2 3" key="1">
    <citation type="journal article" date="2023" name="Hortic Res">
        <title>Pangenome of water caltrop reveals structural variations and asymmetric subgenome divergence after allopolyploidization.</title>
        <authorList>
            <person name="Zhang X."/>
            <person name="Chen Y."/>
            <person name="Wang L."/>
            <person name="Yuan Y."/>
            <person name="Fang M."/>
            <person name="Shi L."/>
            <person name="Lu R."/>
            <person name="Comes H.P."/>
            <person name="Ma Y."/>
            <person name="Chen Y."/>
            <person name="Huang G."/>
            <person name="Zhou Y."/>
            <person name="Zheng Z."/>
            <person name="Qiu Y."/>
        </authorList>
    </citation>
    <scope>NUCLEOTIDE SEQUENCE [LARGE SCALE GENOMIC DNA]</scope>
    <source>
        <strain evidence="2">F231</strain>
    </source>
</reference>
<protein>
    <recommendedName>
        <fullName evidence="1">DUF6857 domain-containing protein</fullName>
    </recommendedName>
</protein>
<gene>
    <name evidence="2" type="ORF">SAY86_007448</name>
</gene>
<organism evidence="2 3">
    <name type="scientific">Trapa natans</name>
    <name type="common">Water chestnut</name>
    <dbReference type="NCBI Taxonomy" id="22666"/>
    <lineage>
        <taxon>Eukaryota</taxon>
        <taxon>Viridiplantae</taxon>
        <taxon>Streptophyta</taxon>
        <taxon>Embryophyta</taxon>
        <taxon>Tracheophyta</taxon>
        <taxon>Spermatophyta</taxon>
        <taxon>Magnoliopsida</taxon>
        <taxon>eudicotyledons</taxon>
        <taxon>Gunneridae</taxon>
        <taxon>Pentapetalae</taxon>
        <taxon>rosids</taxon>
        <taxon>malvids</taxon>
        <taxon>Myrtales</taxon>
        <taxon>Lythraceae</taxon>
        <taxon>Trapa</taxon>
    </lineage>
</organism>
<dbReference type="Proteomes" id="UP001346149">
    <property type="component" value="Unassembled WGS sequence"/>
</dbReference>
<name>A0AAN7LF41_TRANT</name>
<dbReference type="AlphaFoldDB" id="A0AAN7LF41"/>
<dbReference type="PANTHER" id="PTHR31928:SF3">
    <property type="entry name" value="EXPRESSED PROTEIN"/>
    <property type="match status" value="1"/>
</dbReference>
<dbReference type="Pfam" id="PF21647">
    <property type="entry name" value="DUF6857"/>
    <property type="match status" value="1"/>
</dbReference>
<sequence length="104" mass="11375">MVSGKPPNAALGITIHDKKWTDGSISLEFVSMDLKKLCKEAMQRKAIASIAALEETTATESIIPILRPASESKFTIWVDAAIATDVEIVILLNQPRHGIFFNPL</sequence>
<dbReference type="InterPro" id="IPR049172">
    <property type="entry name" value="DUF6857_pln"/>
</dbReference>
<dbReference type="PANTHER" id="PTHR31928">
    <property type="entry name" value="EXPRESSED PROTEIN"/>
    <property type="match status" value="1"/>
</dbReference>
<dbReference type="InterPro" id="IPR010341">
    <property type="entry name" value="DUF936_pln"/>
</dbReference>
<evidence type="ECO:0000313" key="2">
    <source>
        <dbReference type="EMBL" id="KAK4783074.1"/>
    </source>
</evidence>
<accession>A0AAN7LF41</accession>
<dbReference type="EMBL" id="JAXQNO010000015">
    <property type="protein sequence ID" value="KAK4783074.1"/>
    <property type="molecule type" value="Genomic_DNA"/>
</dbReference>
<evidence type="ECO:0000259" key="1">
    <source>
        <dbReference type="Pfam" id="PF21647"/>
    </source>
</evidence>
<keyword evidence="3" id="KW-1185">Reference proteome</keyword>
<proteinExistence type="predicted"/>
<feature type="domain" description="DUF6857" evidence="1">
    <location>
        <begin position="15"/>
        <end position="67"/>
    </location>
</feature>
<evidence type="ECO:0000313" key="3">
    <source>
        <dbReference type="Proteomes" id="UP001346149"/>
    </source>
</evidence>
<comment type="caution">
    <text evidence="2">The sequence shown here is derived from an EMBL/GenBank/DDBJ whole genome shotgun (WGS) entry which is preliminary data.</text>
</comment>